<protein>
    <recommendedName>
        <fullName evidence="1">Heterokaryon incompatibility domain-containing protein</fullName>
    </recommendedName>
</protein>
<gene>
    <name evidence="2" type="ORF">NEMBOFW57_007764</name>
</gene>
<dbReference type="Pfam" id="PF06985">
    <property type="entry name" value="HET"/>
    <property type="match status" value="1"/>
</dbReference>
<organism evidence="2 3">
    <name type="scientific">Staphylotrichum longicolle</name>
    <dbReference type="NCBI Taxonomy" id="669026"/>
    <lineage>
        <taxon>Eukaryota</taxon>
        <taxon>Fungi</taxon>
        <taxon>Dikarya</taxon>
        <taxon>Ascomycota</taxon>
        <taxon>Pezizomycotina</taxon>
        <taxon>Sordariomycetes</taxon>
        <taxon>Sordariomycetidae</taxon>
        <taxon>Sordariales</taxon>
        <taxon>Chaetomiaceae</taxon>
        <taxon>Staphylotrichum</taxon>
    </lineage>
</organism>
<evidence type="ECO:0000259" key="1">
    <source>
        <dbReference type="Pfam" id="PF06985"/>
    </source>
</evidence>
<reference evidence="2" key="1">
    <citation type="submission" date="2023-02" db="EMBL/GenBank/DDBJ databases">
        <authorList>
            <person name="Palmer J.M."/>
        </authorList>
    </citation>
    <scope>NUCLEOTIDE SEQUENCE</scope>
    <source>
        <strain evidence="2">FW57</strain>
    </source>
</reference>
<dbReference type="EMBL" id="JAHCVI010000003">
    <property type="protein sequence ID" value="KAG7288234.1"/>
    <property type="molecule type" value="Genomic_DNA"/>
</dbReference>
<dbReference type="AlphaFoldDB" id="A0AAD4EVT6"/>
<dbReference type="InterPro" id="IPR010730">
    <property type="entry name" value="HET"/>
</dbReference>
<sequence length="604" mass="69044">MASHTLYANLTLPPSQGTEDASIRLLTLAADKSWNLHNTPLTTCPKYKALSYHWGDAYDTLPILCNGVEIQVTRNLHTALDQLKSAFPYGVTIWIDAICINQRDKIEQARQVALMRHIYSRAQEVLIWLEPSLLPRNIEQCFAACKLYASRWVVAGRRIKAQAGVTDDSPDVAWNMLQAMAIRAALRDGNREIFSPGIMDGLLKVFRQPYWSRAWIIQEMCLAKEARILAGHHWLTWSDFKQFLLMLEHCMSDTRPEIYRGYRASGDSQCPTLILRDGPSGRALVLRGMTAGRIATVCRALEIHHQYARLEHPKGIPEPRPPASWNEFSGEATAQFLRTLLFYPSLPRLLMWPVTTYKKGTALAIFLEWARLAEAHRHSEGRADDDLTAMFITLMKGRRGCDFFHHPLTDRPPQDLITEMVNEFRALSDALRWNPLLRLMDLLGFNRYFPNLHWLMLGFSYDHHKGALRIFPTLMAAIQLCLAIGMRYAYFTVPEWLRPMSLFWVVIAVYGNWNILVPATPKWLDAALITPLDYAMAKLDDGRLALVPHNSLPGHEIALWEGSPCPFVVQRSGSGWKLTGDCYVYGMMEGEMWKEKNVEEMEIF</sequence>
<proteinExistence type="predicted"/>
<dbReference type="PANTHER" id="PTHR24148">
    <property type="entry name" value="ANKYRIN REPEAT DOMAIN-CONTAINING PROTEIN 39 HOMOLOG-RELATED"/>
    <property type="match status" value="1"/>
</dbReference>
<name>A0AAD4EVT6_9PEZI</name>
<accession>A0AAD4EVT6</accession>
<dbReference type="InterPro" id="IPR052895">
    <property type="entry name" value="HetReg/Transcr_Mod"/>
</dbReference>
<evidence type="ECO:0000313" key="3">
    <source>
        <dbReference type="Proteomes" id="UP001197093"/>
    </source>
</evidence>
<keyword evidence="3" id="KW-1185">Reference proteome</keyword>
<dbReference type="PANTHER" id="PTHR24148:SF64">
    <property type="entry name" value="HETEROKARYON INCOMPATIBILITY DOMAIN-CONTAINING PROTEIN"/>
    <property type="match status" value="1"/>
</dbReference>
<comment type="caution">
    <text evidence="2">The sequence shown here is derived from an EMBL/GenBank/DDBJ whole genome shotgun (WGS) entry which is preliminary data.</text>
</comment>
<feature type="domain" description="Heterokaryon incompatibility" evidence="1">
    <location>
        <begin position="47"/>
        <end position="219"/>
    </location>
</feature>
<dbReference type="Proteomes" id="UP001197093">
    <property type="component" value="Unassembled WGS sequence"/>
</dbReference>
<evidence type="ECO:0000313" key="2">
    <source>
        <dbReference type="EMBL" id="KAG7288234.1"/>
    </source>
</evidence>